<dbReference type="InterPro" id="IPR042837">
    <property type="entry name" value="PTX3"/>
</dbReference>
<feature type="region of interest" description="Disordered" evidence="3">
    <location>
        <begin position="29"/>
        <end position="49"/>
    </location>
</feature>
<feature type="chain" id="PRO_5046029258" description="LamG-like jellyroll fold domain-containing protein" evidence="4">
    <location>
        <begin position="32"/>
        <end position="1364"/>
    </location>
</feature>
<reference evidence="6" key="1">
    <citation type="submission" date="2022-12" db="EMBL/GenBank/DDBJ databases">
        <title>New Phytohabitans aurantiacus sp. RD004123 nov., an actinomycete isolated from soil.</title>
        <authorList>
            <person name="Triningsih D.W."/>
            <person name="Harunari E."/>
            <person name="Igarashi Y."/>
        </authorList>
    </citation>
    <scope>NUCLEOTIDE SEQUENCE</scope>
    <source>
        <strain evidence="6">RD004123</strain>
    </source>
</reference>
<keyword evidence="1 4" id="KW-0732">Signal</keyword>
<evidence type="ECO:0000313" key="7">
    <source>
        <dbReference type="Proteomes" id="UP001144280"/>
    </source>
</evidence>
<evidence type="ECO:0000256" key="4">
    <source>
        <dbReference type="SAM" id="SignalP"/>
    </source>
</evidence>
<proteinExistence type="predicted"/>
<keyword evidence="2" id="KW-1015">Disulfide bond</keyword>
<evidence type="ECO:0000259" key="5">
    <source>
        <dbReference type="SMART" id="SM00560"/>
    </source>
</evidence>
<accession>A0ABQ5R653</accession>
<feature type="domain" description="LamG-like jellyroll fold" evidence="5">
    <location>
        <begin position="1207"/>
        <end position="1349"/>
    </location>
</feature>
<dbReference type="PANTHER" id="PTHR46943:SF1">
    <property type="entry name" value="PENTRAXIN-RELATED PROTEIN PTX3"/>
    <property type="match status" value="1"/>
</dbReference>
<evidence type="ECO:0000256" key="3">
    <source>
        <dbReference type="SAM" id="MobiDB-lite"/>
    </source>
</evidence>
<dbReference type="EMBL" id="BSDI01000057">
    <property type="protein sequence ID" value="GLI02267.1"/>
    <property type="molecule type" value="Genomic_DNA"/>
</dbReference>
<dbReference type="InterPro" id="IPR006558">
    <property type="entry name" value="LamG-like"/>
</dbReference>
<dbReference type="InterPro" id="IPR013783">
    <property type="entry name" value="Ig-like_fold"/>
</dbReference>
<organism evidence="6 7">
    <name type="scientific">Phytohabitans aurantiacus</name>
    <dbReference type="NCBI Taxonomy" id="3016789"/>
    <lineage>
        <taxon>Bacteria</taxon>
        <taxon>Bacillati</taxon>
        <taxon>Actinomycetota</taxon>
        <taxon>Actinomycetes</taxon>
        <taxon>Micromonosporales</taxon>
        <taxon>Micromonosporaceae</taxon>
    </lineage>
</organism>
<feature type="domain" description="LamG-like jellyroll fold" evidence="5">
    <location>
        <begin position="988"/>
        <end position="1134"/>
    </location>
</feature>
<dbReference type="Pfam" id="PF13385">
    <property type="entry name" value="Laminin_G_3"/>
    <property type="match status" value="3"/>
</dbReference>
<dbReference type="SMART" id="SM00560">
    <property type="entry name" value="LamGL"/>
    <property type="match status" value="3"/>
</dbReference>
<evidence type="ECO:0000313" key="6">
    <source>
        <dbReference type="EMBL" id="GLI02267.1"/>
    </source>
</evidence>
<name>A0ABQ5R653_9ACTN</name>
<dbReference type="InterPro" id="IPR013320">
    <property type="entry name" value="ConA-like_dom_sf"/>
</dbReference>
<dbReference type="PANTHER" id="PTHR46943">
    <property type="entry name" value="PENTRAXIN-RELATED PROTEIN PTX3"/>
    <property type="match status" value="1"/>
</dbReference>
<comment type="caution">
    <text evidence="6">The sequence shown here is derived from an EMBL/GenBank/DDBJ whole genome shotgun (WGS) entry which is preliminary data.</text>
</comment>
<dbReference type="Gene3D" id="2.60.120.200">
    <property type="match status" value="3"/>
</dbReference>
<protein>
    <recommendedName>
        <fullName evidence="5">LamG-like jellyroll fold domain-containing protein</fullName>
    </recommendedName>
</protein>
<dbReference type="Gene3D" id="2.60.40.10">
    <property type="entry name" value="Immunoglobulins"/>
    <property type="match status" value="1"/>
</dbReference>
<feature type="signal peptide" evidence="4">
    <location>
        <begin position="1"/>
        <end position="31"/>
    </location>
</feature>
<keyword evidence="7" id="KW-1185">Reference proteome</keyword>
<feature type="domain" description="LamG-like jellyroll fold" evidence="5">
    <location>
        <begin position="773"/>
        <end position="915"/>
    </location>
</feature>
<sequence length="1364" mass="143987">MRTRSRSWHAATAATAMLLAVLATHPVPASAEPADEPAPTVPCPQFEGPPSADDEFTAYQYASACQVDVEVMGLRDVDRQVFATPTGLMKAHVAVEPYWVKNAAGAWVDIDPTFVARADGSAASAATVIGITAGAGGQSTFVTATDPGRGTLSLTWPLGALPAPVLRGAVATYPEVRSGVDLAVQAEAVGFSWVLVLKTPEAADDPVLKDIVVGIQADGLSVVKDPETGRIDVVDGTGEVVFEAGQGIMWDSGAAGAPAARATTSAATAAADPSRVRDVAVDLTRTGITLTPDARMLADDSLTFPVYIDPPFTSTRKAWANVYAGAPSKGWTGDTNWPRAGGMRVGYNTWSDCGDGCGLWRSVITLNVGKLKGKYIDSAAVKVLQTHTGGCGSYGLQLWRTKQVSNGVSWNGVSWLYGGQLQTKDVASSNAAGGCSGTTNEWASFDGANVKKRVQSAADERNDTISFGFRSSSEGDRNAWRRLQTKSVRLEVTYYIYPPKPDQLAIDGDDCVTNPSTTRWVTSRKPTYSLRAKSSESESVYVRMRVRKQGATTDLASYRTPAPVGAYSPVNWPSTAALPDGAYTYSALSEARQSSAVNSGWTDPCYFKVDATMPLQPTVSAPEGPYTEGQSVTFTLAASDPVVGGVSSGLRRYEYSWNTPTFRQWATPSTPTITRVASAGRHVLYVRAVDGAGNRSQTRVHTFFVGNDIVATPMGMWRFESEALDDSGLDHHLTMAKGSGPVYGPDSTGRAASALELDGASCLTGKAPVRTDAALSLSLWVRMDAEPEAYAKILTQGNTVHSAYQIQYSAAANTWSFSLLNTPGTDADWMSVSAVSPVALGQWLHIAAVYDPDGDWQRLYLNGSLAASQQVRFVPWNGRDTFSVGCLRGSGGGTGHFLDGAIDGLGIWQGALSPAQIQRSMTDLPEGAELARWEFHNGGEDTSRYDHTIAIPGNVTAGYDRFNRPRGAVELGGQSCLEQPDATVPVDRSWSVSTWVKIPEASGIHTLVSTMNDTGTAGFELQAKPAATGGNLQFSVLTVNTSGVRNGWGFGSVAPGGWHHVAASIDTAAGARRLYVDGELVVSYVLSTYATAPDAGNVLIGCTQRMFGETLRRTDYLKGSLQDVRLWRGPLDAEDLAAMMGYPPPELNGRWRLAGGAGTDTSGKSHNVVLEGRTQSTDGAKCEPDSAIELAGAGSLATAGPVVATDDSFTVSAWVRLSRLDTDMTVVSAIGQQTTGFLLRYSASLRQFGFAMMNTDTADASWLTAYGGAAPAADTWYHLVGVYDIAGGKLHLYTSGQAIASRDGGPASPWNATGPLVIGASGAADGSRARRLQGAVDDVLVWQGALPAEAIADMSAAPIPMCVA</sequence>
<dbReference type="Proteomes" id="UP001144280">
    <property type="component" value="Unassembled WGS sequence"/>
</dbReference>
<evidence type="ECO:0000256" key="2">
    <source>
        <dbReference type="ARBA" id="ARBA00023157"/>
    </source>
</evidence>
<gene>
    <name evidence="6" type="ORF">Pa4123_75450</name>
</gene>
<evidence type="ECO:0000256" key="1">
    <source>
        <dbReference type="ARBA" id="ARBA00022729"/>
    </source>
</evidence>
<dbReference type="SUPFAM" id="SSF49899">
    <property type="entry name" value="Concanavalin A-like lectins/glucanases"/>
    <property type="match status" value="3"/>
</dbReference>
<dbReference type="RefSeq" id="WP_281903759.1">
    <property type="nucleotide sequence ID" value="NZ_BSDI01000057.1"/>
</dbReference>